<dbReference type="Gene3D" id="1.10.510.10">
    <property type="entry name" value="Transferase(Phosphotransferase) domain 1"/>
    <property type="match status" value="1"/>
</dbReference>
<dbReference type="EnsemblPlants" id="TraesCS3B02G363600.1">
    <property type="protein sequence ID" value="TraesCS3B02G363600.1.cds1"/>
    <property type="gene ID" value="TraesCS3B02G363600"/>
</dbReference>
<organism evidence="2">
    <name type="scientific">Triticum aestivum</name>
    <name type="common">Wheat</name>
    <dbReference type="NCBI Taxonomy" id="4565"/>
    <lineage>
        <taxon>Eukaryota</taxon>
        <taxon>Viridiplantae</taxon>
        <taxon>Streptophyta</taxon>
        <taxon>Embryophyta</taxon>
        <taxon>Tracheophyta</taxon>
        <taxon>Spermatophyta</taxon>
        <taxon>Magnoliopsida</taxon>
        <taxon>Liliopsida</taxon>
        <taxon>Poales</taxon>
        <taxon>Poaceae</taxon>
        <taxon>BOP clade</taxon>
        <taxon>Pooideae</taxon>
        <taxon>Triticodae</taxon>
        <taxon>Triticeae</taxon>
        <taxon>Triticinae</taxon>
        <taxon>Triticum</taxon>
    </lineage>
</organism>
<dbReference type="Gramene" id="TraesCAD_scaffold_033846_01G000100.1">
    <property type="protein sequence ID" value="TraesCAD_scaffold_033846_01G000100.1"/>
    <property type="gene ID" value="TraesCAD_scaffold_033846_01G000100"/>
</dbReference>
<dbReference type="Gramene" id="TraesCS3B02G363600.1">
    <property type="protein sequence ID" value="TraesCS3B02G363600.1.cds1"/>
    <property type="gene ID" value="TraesCS3B02G363600"/>
</dbReference>
<dbReference type="InterPro" id="IPR011009">
    <property type="entry name" value="Kinase-like_dom_sf"/>
</dbReference>
<dbReference type="Gramene" id="TraesJAG3B03G01704990.1">
    <property type="protein sequence ID" value="TraesJAG3B03G01704990.1.CDS1"/>
    <property type="gene ID" value="TraesJAG3B03G01704990"/>
</dbReference>
<dbReference type="Gramene" id="TraesCS3B03G0919100.1">
    <property type="protein sequence ID" value="TraesCS3B03G0919100.1.CDS1"/>
    <property type="gene ID" value="TraesCS3B03G0919100"/>
</dbReference>
<dbReference type="Gramene" id="TraesCLE_scaffold_031985_01G000100.1">
    <property type="protein sequence ID" value="TraesCLE_scaffold_031985_01G000100.1"/>
    <property type="gene ID" value="TraesCLE_scaffold_031985_01G000100"/>
</dbReference>
<dbReference type="Gramene" id="TraesRN3B0100920100.1">
    <property type="protein sequence ID" value="TraesRN3B0100920100.1"/>
    <property type="gene ID" value="TraesRN3B0100920100"/>
</dbReference>
<reference evidence="2" key="2">
    <citation type="submission" date="2018-10" db="UniProtKB">
        <authorList>
            <consortium name="EnsemblPlants"/>
        </authorList>
    </citation>
    <scope>IDENTIFICATION</scope>
</reference>
<proteinExistence type="predicted"/>
<evidence type="ECO:0000256" key="1">
    <source>
        <dbReference type="SAM" id="MobiDB-lite"/>
    </source>
</evidence>
<dbReference type="Gramene" id="TraesMAC3B03G01697470.1">
    <property type="protein sequence ID" value="TraesMAC3B03G01697470.1.CDS1"/>
    <property type="gene ID" value="TraesMAC3B03G01697470"/>
</dbReference>
<reference evidence="2" key="1">
    <citation type="submission" date="2018-08" db="EMBL/GenBank/DDBJ databases">
        <authorList>
            <person name="Rossello M."/>
        </authorList>
    </citation>
    <scope>NUCLEOTIDE SEQUENCE [LARGE SCALE GENOMIC DNA]</scope>
    <source>
        <strain evidence="2">cv. Chinese Spring</strain>
    </source>
</reference>
<dbReference type="SUPFAM" id="SSF56112">
    <property type="entry name" value="Protein kinase-like (PK-like)"/>
    <property type="match status" value="1"/>
</dbReference>
<keyword evidence="3" id="KW-1185">Reference proteome</keyword>
<evidence type="ECO:0008006" key="4">
    <source>
        <dbReference type="Google" id="ProtNLM"/>
    </source>
</evidence>
<dbReference type="Gramene" id="TraesROB_scaffold_032060_01G000100.1">
    <property type="protein sequence ID" value="TraesROB_scaffold_032060_01G000100.1"/>
    <property type="gene ID" value="TraesROB_scaffold_032060_01G000100"/>
</dbReference>
<evidence type="ECO:0000313" key="3">
    <source>
        <dbReference type="Proteomes" id="UP000019116"/>
    </source>
</evidence>
<protein>
    <recommendedName>
        <fullName evidence="4">Protein kinase domain-containing protein</fullName>
    </recommendedName>
</protein>
<name>A0A3B6FVI5_WHEAT</name>
<sequence>MPPTQDSRSFQSVPDIGEEIGWTASASFAAARPAPPATTAPSSRMTDHASPTWTAAWLASSPSWPPRETKRLPGARGYEDEAWTHMVMVRLRHGAPIPELDAAVVVMLLAEALEILHRRIAHRDVKLDSVLLDA</sequence>
<dbReference type="Proteomes" id="UP000019116">
    <property type="component" value="Chromosome 3B"/>
</dbReference>
<dbReference type="Gramene" id="TraesARI3B03G01725230.1">
    <property type="protein sequence ID" value="TraesARI3B03G01725230.1.CDS1"/>
    <property type="gene ID" value="TraesARI3B03G01725230"/>
</dbReference>
<evidence type="ECO:0000313" key="2">
    <source>
        <dbReference type="EnsemblPlants" id="TraesCS3B02G363600.1.cds1"/>
    </source>
</evidence>
<dbReference type="Gramene" id="TraesNOR3B03G01720190.1">
    <property type="protein sequence ID" value="TraesNOR3B03G01720190.1.CDS1"/>
    <property type="gene ID" value="TraesNOR3B03G01720190"/>
</dbReference>
<feature type="region of interest" description="Disordered" evidence="1">
    <location>
        <begin position="24"/>
        <end position="51"/>
    </location>
</feature>
<accession>A0A3B6FVI5</accession>
<dbReference type="AlphaFoldDB" id="A0A3B6FVI5"/>
<dbReference type="Gramene" id="TraesJUL3B03G01710690.1">
    <property type="protein sequence ID" value="TraesJUL3B03G01710690.1.CDS1"/>
    <property type="gene ID" value="TraesJUL3B03G01710690"/>
</dbReference>
<dbReference type="Gramene" id="TraesWEE_scaffold_026564_01G000100.1">
    <property type="protein sequence ID" value="TraesWEE_scaffold_026564_01G000100.1"/>
    <property type="gene ID" value="TraesWEE_scaffold_026564_01G000100"/>
</dbReference>
<dbReference type="Gramene" id="TraesSYM3B03G01718290.1">
    <property type="protein sequence ID" value="TraesSYM3B03G01718290.1.CDS1"/>
    <property type="gene ID" value="TraesSYM3B03G01718290"/>
</dbReference>